<feature type="region of interest" description="Disordered" evidence="1">
    <location>
        <begin position="1"/>
        <end position="46"/>
    </location>
</feature>
<feature type="region of interest" description="Disordered" evidence="1">
    <location>
        <begin position="702"/>
        <end position="754"/>
    </location>
</feature>
<dbReference type="OrthoDB" id="10250320at2759"/>
<feature type="compositionally biased region" description="Low complexity" evidence="1">
    <location>
        <begin position="459"/>
        <end position="471"/>
    </location>
</feature>
<dbReference type="GO" id="GO:0019901">
    <property type="term" value="F:protein kinase binding"/>
    <property type="evidence" value="ECO:0007669"/>
    <property type="project" value="InterPro"/>
</dbReference>
<feature type="region of interest" description="Disordered" evidence="1">
    <location>
        <begin position="612"/>
        <end position="636"/>
    </location>
</feature>
<feature type="compositionally biased region" description="Low complexity" evidence="1">
    <location>
        <begin position="706"/>
        <end position="726"/>
    </location>
</feature>
<dbReference type="SUPFAM" id="SSF47954">
    <property type="entry name" value="Cyclin-like"/>
    <property type="match status" value="1"/>
</dbReference>
<name>A0A9W8G421_9FUNG</name>
<reference evidence="3" key="1">
    <citation type="submission" date="2022-07" db="EMBL/GenBank/DDBJ databases">
        <title>Phylogenomic reconstructions and comparative analyses of Kickxellomycotina fungi.</title>
        <authorList>
            <person name="Reynolds N.K."/>
            <person name="Stajich J.E."/>
            <person name="Barry K."/>
            <person name="Grigoriev I.V."/>
            <person name="Crous P."/>
            <person name="Smith M.E."/>
        </authorList>
    </citation>
    <scope>NUCLEOTIDE SEQUENCE</scope>
    <source>
        <strain evidence="3">NRRL 3115</strain>
    </source>
</reference>
<evidence type="ECO:0000313" key="4">
    <source>
        <dbReference type="Proteomes" id="UP001151518"/>
    </source>
</evidence>
<dbReference type="Pfam" id="PF00134">
    <property type="entry name" value="Cyclin_N"/>
    <property type="match status" value="1"/>
</dbReference>
<feature type="region of interest" description="Disordered" evidence="1">
    <location>
        <begin position="433"/>
        <end position="474"/>
    </location>
</feature>
<sequence length="859" mass="92732">MFSMRPTWLKKDNNNSSSSTEIATRAGSPDSPKFKELSSSVHGKPKALSRSRVRELLNLAMIKLMERMIAELFPCVNDGDPASGFGNSDTATPTPLPTFEEFLKHICRRTRTPLTCMCLALLYLTRLRANHPRSRGSPGSSYRLALSSLCVATKYLYDDAYHTCSWVQVSMGLFSQREVNQMEMEFMYFLHYQLGVTPTEWNQWIATLEAKLVSRWQEKGKADVIYGFGLFLSYECCEPSAQETVRDIAWGEGGKSLLSMLSNAIHLPGSADAGKGSPSADSAVSDSTCLPTPDPNSWFRIRSPAPVDTRSSVTSASAVAACSNSITPTTAQFAEIAGLGEDSSSACLQKNPNAYIHNNHCTTTNCEPSPSTQNYAPGSSGIAPVKQPGLSATPAHPLRPSSVCSMPGIVPSASGYSYDSSTYSTARYGPAPTTHAQNTYRHVSESKSHAWRTHSSAHSATLSPSRSQSASSREDAGIVCLPNHITISNSRRHFATGSTSIAPGYSGNNAPPYYTAGARSSSNVVQSVRSISSSTQYDKKQLQTTTTLPRLPFVNGSRQSSHRGIPSFSSSNTTTGTVACRDFRSNEQSGMDPANVGTIPAKDAQQKHSARLESSECTPTAASIHDEVSPRTGAHNFKNNSNRYMLNGAGISSASCATSVKSSVSSLKATNRKPSWRNSSKNTGSSFTQRLRSFAVFSWTSGGNAGNNDNSNSNGISGGSESIAENNIPFTKPRMNFRHEKDTNSHDIERGSNYRQSQLSSLSIAAATMRAVSAGGSLHGRQIESKRSSCCQSQMSSSSGIYSIGHHQHTLSNVDFSNRPNDMHDRRALAANVDHVLDSIASPSYDFEMEMAKYVSMKS</sequence>
<feature type="compositionally biased region" description="Polar residues" evidence="1">
    <location>
        <begin position="676"/>
        <end position="687"/>
    </location>
</feature>
<dbReference type="InterPro" id="IPR013922">
    <property type="entry name" value="Cyclin_PHO80-like"/>
</dbReference>
<feature type="domain" description="Cyclin N-terminal" evidence="2">
    <location>
        <begin position="101"/>
        <end position="194"/>
    </location>
</feature>
<dbReference type="AlphaFoldDB" id="A0A9W8G421"/>
<feature type="region of interest" description="Disordered" evidence="1">
    <location>
        <begin position="666"/>
        <end position="687"/>
    </location>
</feature>
<dbReference type="Gene3D" id="1.10.472.10">
    <property type="entry name" value="Cyclin-like"/>
    <property type="match status" value="1"/>
</dbReference>
<dbReference type="GO" id="GO:0005634">
    <property type="term" value="C:nucleus"/>
    <property type="evidence" value="ECO:0007669"/>
    <property type="project" value="TreeGrafter"/>
</dbReference>
<dbReference type="CDD" id="cd20557">
    <property type="entry name" value="CYCLIN_ScPCL1-like"/>
    <property type="match status" value="1"/>
</dbReference>
<evidence type="ECO:0000259" key="2">
    <source>
        <dbReference type="Pfam" id="PF00134"/>
    </source>
</evidence>
<dbReference type="InterPro" id="IPR036915">
    <property type="entry name" value="Cyclin-like_sf"/>
</dbReference>
<dbReference type="PANTHER" id="PTHR15615">
    <property type="match status" value="1"/>
</dbReference>
<organism evidence="3 4">
    <name type="scientific">Coemansia spiralis</name>
    <dbReference type="NCBI Taxonomy" id="417178"/>
    <lineage>
        <taxon>Eukaryota</taxon>
        <taxon>Fungi</taxon>
        <taxon>Fungi incertae sedis</taxon>
        <taxon>Zoopagomycota</taxon>
        <taxon>Kickxellomycotina</taxon>
        <taxon>Kickxellomycetes</taxon>
        <taxon>Kickxellales</taxon>
        <taxon>Kickxellaceae</taxon>
        <taxon>Coemansia</taxon>
    </lineage>
</organism>
<dbReference type="Proteomes" id="UP001151518">
    <property type="component" value="Unassembled WGS sequence"/>
</dbReference>
<dbReference type="InterPro" id="IPR006671">
    <property type="entry name" value="Cyclin_N"/>
</dbReference>
<protein>
    <recommendedName>
        <fullName evidence="2">Cyclin N-terminal domain-containing protein</fullName>
    </recommendedName>
</protein>
<proteinExistence type="predicted"/>
<comment type="caution">
    <text evidence="3">The sequence shown here is derived from an EMBL/GenBank/DDBJ whole genome shotgun (WGS) entry which is preliminary data.</text>
</comment>
<feature type="compositionally biased region" description="Polar residues" evidence="1">
    <location>
        <begin position="567"/>
        <end position="577"/>
    </location>
</feature>
<gene>
    <name evidence="3" type="ORF">GGI25_002353</name>
</gene>
<dbReference type="PANTHER" id="PTHR15615:SF108">
    <property type="entry name" value="PROTEIN CNPPD1"/>
    <property type="match status" value="1"/>
</dbReference>
<evidence type="ECO:0000313" key="3">
    <source>
        <dbReference type="EMBL" id="KAJ2678368.1"/>
    </source>
</evidence>
<dbReference type="GO" id="GO:0000307">
    <property type="term" value="C:cyclin-dependent protein kinase holoenzyme complex"/>
    <property type="evidence" value="ECO:0007669"/>
    <property type="project" value="TreeGrafter"/>
</dbReference>
<accession>A0A9W8G421</accession>
<dbReference type="EMBL" id="JANBTW010000021">
    <property type="protein sequence ID" value="KAJ2678368.1"/>
    <property type="molecule type" value="Genomic_DNA"/>
</dbReference>
<feature type="region of interest" description="Disordered" evidence="1">
    <location>
        <begin position="551"/>
        <end position="577"/>
    </location>
</feature>
<feature type="compositionally biased region" description="Basic and acidic residues" evidence="1">
    <location>
        <begin position="737"/>
        <end position="752"/>
    </location>
</feature>
<evidence type="ECO:0000256" key="1">
    <source>
        <dbReference type="SAM" id="MobiDB-lite"/>
    </source>
</evidence>
<dbReference type="GO" id="GO:0016538">
    <property type="term" value="F:cyclin-dependent protein serine/threonine kinase regulator activity"/>
    <property type="evidence" value="ECO:0007669"/>
    <property type="project" value="TreeGrafter"/>
</dbReference>